<reference evidence="3" key="1">
    <citation type="journal article" date="2019" name="Int. J. Syst. Evol. Microbiol.">
        <title>The Global Catalogue of Microorganisms (GCM) 10K type strain sequencing project: providing services to taxonomists for standard genome sequencing and annotation.</title>
        <authorList>
            <consortium name="The Broad Institute Genomics Platform"/>
            <consortium name="The Broad Institute Genome Sequencing Center for Infectious Disease"/>
            <person name="Wu L."/>
            <person name="Ma J."/>
        </authorList>
    </citation>
    <scope>NUCLEOTIDE SEQUENCE [LARGE SCALE GENOMIC DNA]</scope>
    <source>
        <strain evidence="3">CGMCC 4.7323</strain>
    </source>
</reference>
<organism evidence="2 3">
    <name type="scientific">Streptomyces kronopolitis</name>
    <dbReference type="NCBI Taxonomy" id="1612435"/>
    <lineage>
        <taxon>Bacteria</taxon>
        <taxon>Bacillati</taxon>
        <taxon>Actinomycetota</taxon>
        <taxon>Actinomycetes</taxon>
        <taxon>Kitasatosporales</taxon>
        <taxon>Streptomycetaceae</taxon>
        <taxon>Streptomyces</taxon>
    </lineage>
</organism>
<dbReference type="EMBL" id="BMND01000003">
    <property type="protein sequence ID" value="GGN37224.1"/>
    <property type="molecule type" value="Genomic_DNA"/>
</dbReference>
<dbReference type="GeneID" id="301547048"/>
<evidence type="ECO:0000313" key="3">
    <source>
        <dbReference type="Proteomes" id="UP000600080"/>
    </source>
</evidence>
<evidence type="ECO:0000313" key="2">
    <source>
        <dbReference type="EMBL" id="GGN37224.1"/>
    </source>
</evidence>
<evidence type="ECO:0008006" key="4">
    <source>
        <dbReference type="Google" id="ProtNLM"/>
    </source>
</evidence>
<name>A0ABQ2J3G4_9ACTN</name>
<protein>
    <recommendedName>
        <fullName evidence="4">ABC transporter</fullName>
    </recommendedName>
</protein>
<evidence type="ECO:0000256" key="1">
    <source>
        <dbReference type="SAM" id="Phobius"/>
    </source>
</evidence>
<keyword evidence="3" id="KW-1185">Reference proteome</keyword>
<feature type="transmembrane region" description="Helical" evidence="1">
    <location>
        <begin position="197"/>
        <end position="217"/>
    </location>
</feature>
<dbReference type="RefSeq" id="WP_189096465.1">
    <property type="nucleotide sequence ID" value="NZ_BMND01000003.1"/>
</dbReference>
<feature type="transmembrane region" description="Helical" evidence="1">
    <location>
        <begin position="155"/>
        <end position="177"/>
    </location>
</feature>
<comment type="caution">
    <text evidence="2">The sequence shown here is derived from an EMBL/GenBank/DDBJ whole genome shotgun (WGS) entry which is preliminary data.</text>
</comment>
<feature type="transmembrane region" description="Helical" evidence="1">
    <location>
        <begin position="12"/>
        <end position="31"/>
    </location>
</feature>
<feature type="transmembrane region" description="Helical" evidence="1">
    <location>
        <begin position="83"/>
        <end position="108"/>
    </location>
</feature>
<accession>A0ABQ2J3G4</accession>
<gene>
    <name evidence="2" type="ORF">GCM10012285_11760</name>
</gene>
<proteinExistence type="predicted"/>
<feature type="transmembrane region" description="Helical" evidence="1">
    <location>
        <begin position="120"/>
        <end position="143"/>
    </location>
</feature>
<feature type="transmembrane region" description="Helical" evidence="1">
    <location>
        <begin position="43"/>
        <end position="62"/>
    </location>
</feature>
<sequence>MNALLRYQTALLIGSHRALPPVILYAAWLAIGVQGGGPLLSTFGYAAGALVPVAAWLTRICVTNEPPAARSCVASAAGPGRAHLAAVLTAAGTALVLALPGVLLVTLLSDPRSNDHRVAVPVLPAAVAGLLTALTCLLMGIAIGALSSWPVLRSAAWGVPASLTAALLLLVLGASPVNAALSGMITGSARGTVHTPWLPLAATLLLAAAATAAACALTSRRS</sequence>
<keyword evidence="1" id="KW-1133">Transmembrane helix</keyword>
<keyword evidence="1" id="KW-0812">Transmembrane</keyword>
<dbReference type="Proteomes" id="UP000600080">
    <property type="component" value="Unassembled WGS sequence"/>
</dbReference>
<keyword evidence="1" id="KW-0472">Membrane</keyword>